<dbReference type="EMBL" id="BDGU01001528">
    <property type="protein sequence ID" value="GAW10038.1"/>
    <property type="molecule type" value="Genomic_DNA"/>
</dbReference>
<feature type="signal peptide" evidence="2">
    <location>
        <begin position="1"/>
        <end position="23"/>
    </location>
</feature>
<feature type="chain" id="PRO_5013315522" evidence="2">
    <location>
        <begin position="24"/>
        <end position="263"/>
    </location>
</feature>
<sequence length="263" mass="28706">MMIPLSHFLLLIASPALITLGRASPVPTSSASSTTSTSSLVNPTPSTTITTSSLGSYAVNATATAYDDPSEAPLSPSLPRRSIINLPRWPSRPDVLRSTMGKLTNEKNYVLLGFSYTGQLAGSQNDKTLFPLDNLHLPGLTQSQPGEGEGDLMLLQEPSIQDSKGIYWKCFVVASRQAWTAALPQLKSSLTYSRPQFPATIHGVNLNLDVMRIPKSVWETRGRELGISSMCVNPRGKEVATLMIHKDMFADYKMLTKPAQWQK</sequence>
<organism evidence="3 4">
    <name type="scientific">Lentinula edodes</name>
    <name type="common">Shiitake mushroom</name>
    <name type="synonym">Lentinus edodes</name>
    <dbReference type="NCBI Taxonomy" id="5353"/>
    <lineage>
        <taxon>Eukaryota</taxon>
        <taxon>Fungi</taxon>
        <taxon>Dikarya</taxon>
        <taxon>Basidiomycota</taxon>
        <taxon>Agaricomycotina</taxon>
        <taxon>Agaricomycetes</taxon>
        <taxon>Agaricomycetidae</taxon>
        <taxon>Agaricales</taxon>
        <taxon>Marasmiineae</taxon>
        <taxon>Omphalotaceae</taxon>
        <taxon>Lentinula</taxon>
    </lineage>
</organism>
<evidence type="ECO:0000256" key="2">
    <source>
        <dbReference type="SAM" id="SignalP"/>
    </source>
</evidence>
<reference evidence="3 4" key="1">
    <citation type="submission" date="2016-08" db="EMBL/GenBank/DDBJ databases">
        <authorList>
            <consortium name="Lentinula edodes genome sequencing consortium"/>
            <person name="Sakamoto Y."/>
            <person name="Nakade K."/>
            <person name="Sato S."/>
            <person name="Yoshida Y."/>
            <person name="Miyazaki K."/>
            <person name="Natsume S."/>
            <person name="Konno N."/>
        </authorList>
    </citation>
    <scope>NUCLEOTIDE SEQUENCE [LARGE SCALE GENOMIC DNA]</scope>
    <source>
        <strain evidence="3 4">NBRC 111202</strain>
    </source>
</reference>
<name>A0A1Q3ES50_LENED</name>
<accession>A0A1Q3ES50</accession>
<protein>
    <submittedName>
        <fullName evidence="3">Uncharacterized protein</fullName>
    </submittedName>
</protein>
<dbReference type="Proteomes" id="UP000188533">
    <property type="component" value="Unassembled WGS sequence"/>
</dbReference>
<evidence type="ECO:0000313" key="3">
    <source>
        <dbReference type="EMBL" id="GAW10038.1"/>
    </source>
</evidence>
<dbReference type="AlphaFoldDB" id="A0A1Q3ES50"/>
<keyword evidence="4" id="KW-1185">Reference proteome</keyword>
<evidence type="ECO:0000313" key="4">
    <source>
        <dbReference type="Proteomes" id="UP000188533"/>
    </source>
</evidence>
<comment type="caution">
    <text evidence="3">The sequence shown here is derived from an EMBL/GenBank/DDBJ whole genome shotgun (WGS) entry which is preliminary data.</text>
</comment>
<reference evidence="3 4" key="2">
    <citation type="submission" date="2017-02" db="EMBL/GenBank/DDBJ databases">
        <title>A genome survey and senescence transcriptome analysis in Lentinula edodes.</title>
        <authorList>
            <person name="Sakamoto Y."/>
            <person name="Nakade K."/>
            <person name="Sato S."/>
            <person name="Yoshida Y."/>
            <person name="Miyazaki K."/>
            <person name="Natsume S."/>
            <person name="Konno N."/>
        </authorList>
    </citation>
    <scope>NUCLEOTIDE SEQUENCE [LARGE SCALE GENOMIC DNA]</scope>
    <source>
        <strain evidence="3 4">NBRC 111202</strain>
    </source>
</reference>
<evidence type="ECO:0000256" key="1">
    <source>
        <dbReference type="SAM" id="MobiDB-lite"/>
    </source>
</evidence>
<proteinExistence type="predicted"/>
<gene>
    <name evidence="3" type="ORF">LENED_012263</name>
</gene>
<feature type="region of interest" description="Disordered" evidence="1">
    <location>
        <begin position="24"/>
        <end position="46"/>
    </location>
</feature>
<keyword evidence="2" id="KW-0732">Signal</keyword>